<feature type="transmembrane region" description="Helical" evidence="1">
    <location>
        <begin position="115"/>
        <end position="135"/>
    </location>
</feature>
<feature type="transmembrane region" description="Helical" evidence="1">
    <location>
        <begin position="26"/>
        <end position="45"/>
    </location>
</feature>
<reference evidence="3" key="1">
    <citation type="submission" date="2015-11" db="EMBL/GenBank/DDBJ databases">
        <authorList>
            <person name="Varghese N."/>
        </authorList>
    </citation>
    <scope>NUCLEOTIDE SEQUENCE [LARGE SCALE GENOMIC DNA]</scope>
    <source>
        <strain evidence="3">DSM 45899</strain>
    </source>
</reference>
<sequence>MESELYVRDMVDETRQDNMTRDARRAIMIDGIPVSLLGMIALALGSSPDQSAADKGWWLGVTAAFTLAVVWVLVRAFRRADEYQRKIQLESMAIAFAAVLVGLQVAVLLDATDIVGLRPLSEAIVIGGVGLWFAVADVRTRLHR</sequence>
<keyword evidence="3" id="KW-1185">Reference proteome</keyword>
<keyword evidence="1" id="KW-1133">Transmembrane helix</keyword>
<evidence type="ECO:0000256" key="1">
    <source>
        <dbReference type="SAM" id="Phobius"/>
    </source>
</evidence>
<dbReference type="RefSeq" id="WP_091284369.1">
    <property type="nucleotide sequence ID" value="NZ_FAOZ01000033.1"/>
</dbReference>
<accession>A0A0S4QZP3</accession>
<dbReference type="Proteomes" id="UP000198802">
    <property type="component" value="Unassembled WGS sequence"/>
</dbReference>
<proteinExistence type="predicted"/>
<organism evidence="2 3">
    <name type="scientific">Parafrankia irregularis</name>
    <dbReference type="NCBI Taxonomy" id="795642"/>
    <lineage>
        <taxon>Bacteria</taxon>
        <taxon>Bacillati</taxon>
        <taxon>Actinomycetota</taxon>
        <taxon>Actinomycetes</taxon>
        <taxon>Frankiales</taxon>
        <taxon>Frankiaceae</taxon>
        <taxon>Parafrankia</taxon>
    </lineage>
</organism>
<keyword evidence="1" id="KW-0472">Membrane</keyword>
<protein>
    <submittedName>
        <fullName evidence="2">Uncharacterized protein</fullName>
    </submittedName>
</protein>
<dbReference type="EMBL" id="FAOZ01000033">
    <property type="protein sequence ID" value="CUU59930.1"/>
    <property type="molecule type" value="Genomic_DNA"/>
</dbReference>
<keyword evidence="1" id="KW-0812">Transmembrane</keyword>
<dbReference type="AlphaFoldDB" id="A0A0S4QZP3"/>
<feature type="transmembrane region" description="Helical" evidence="1">
    <location>
        <begin position="57"/>
        <end position="77"/>
    </location>
</feature>
<evidence type="ECO:0000313" key="3">
    <source>
        <dbReference type="Proteomes" id="UP000198802"/>
    </source>
</evidence>
<gene>
    <name evidence="2" type="ORF">Ga0074812_13354</name>
</gene>
<name>A0A0S4QZP3_9ACTN</name>
<feature type="transmembrane region" description="Helical" evidence="1">
    <location>
        <begin position="89"/>
        <end position="109"/>
    </location>
</feature>
<evidence type="ECO:0000313" key="2">
    <source>
        <dbReference type="EMBL" id="CUU59930.1"/>
    </source>
</evidence>